<evidence type="ECO:0000256" key="1">
    <source>
        <dbReference type="SAM" id="Coils"/>
    </source>
</evidence>
<keyword evidence="1" id="KW-0175">Coiled coil</keyword>
<feature type="chain" id="PRO_5002147651" evidence="2">
    <location>
        <begin position="21"/>
        <end position="215"/>
    </location>
</feature>
<evidence type="ECO:0000313" key="3">
    <source>
        <dbReference type="EMBL" id="KIC96144.1"/>
    </source>
</evidence>
<protein>
    <submittedName>
        <fullName evidence="3">Uncharacterized protein</fullName>
    </submittedName>
</protein>
<gene>
    <name evidence="3" type="ORF">OI18_03015</name>
</gene>
<keyword evidence="2" id="KW-0732">Signal</keyword>
<evidence type="ECO:0000313" key="4">
    <source>
        <dbReference type="Proteomes" id="UP000031408"/>
    </source>
</evidence>
<name>A0A0C1J065_9BACT</name>
<evidence type="ECO:0000256" key="2">
    <source>
        <dbReference type="SAM" id="SignalP"/>
    </source>
</evidence>
<feature type="signal peptide" evidence="2">
    <location>
        <begin position="1"/>
        <end position="20"/>
    </location>
</feature>
<accession>A0A0C1J065</accession>
<dbReference type="EMBL" id="JSVC01000002">
    <property type="protein sequence ID" value="KIC96144.1"/>
    <property type="molecule type" value="Genomic_DNA"/>
</dbReference>
<sequence>MIKPLYVTVVTMFFSLASLAQPKAIEGVAEIQGKNVAAAVIEFPYPPETVETALAEKLAERGFKANKAKDYQLFRSVPVGSGKNIFDVYIKTERKSRKQKDASVVYIVLAKPNEMVSARSAGDRHGVGDGKEFLNDFTPYLEDFNLKLEIMAQEDNIRKLEKKYSDLLSDSTDLSRKKLQLEEKIMLNSTSLQQQAAELEKQRVALEAAKSRRKS</sequence>
<dbReference type="RefSeq" id="WP_039137002.1">
    <property type="nucleotide sequence ID" value="NZ_JSVC01000002.1"/>
</dbReference>
<feature type="coiled-coil region" evidence="1">
    <location>
        <begin position="150"/>
        <end position="212"/>
    </location>
</feature>
<dbReference type="OrthoDB" id="672645at2"/>
<dbReference type="Proteomes" id="UP000031408">
    <property type="component" value="Unassembled WGS sequence"/>
</dbReference>
<dbReference type="AlphaFoldDB" id="A0A0C1J065"/>
<reference evidence="3 4" key="1">
    <citation type="submission" date="2014-11" db="EMBL/GenBank/DDBJ databases">
        <title>Genome sequence of Flavihumibacter solisilvae 3-3.</title>
        <authorList>
            <person name="Zhou G."/>
            <person name="Li M."/>
            <person name="Wang G."/>
        </authorList>
    </citation>
    <scope>NUCLEOTIDE SEQUENCE [LARGE SCALE GENOMIC DNA]</scope>
    <source>
        <strain evidence="3 4">3-3</strain>
    </source>
</reference>
<keyword evidence="4" id="KW-1185">Reference proteome</keyword>
<organism evidence="3 4">
    <name type="scientific">Flavihumibacter solisilvae</name>
    <dbReference type="NCBI Taxonomy" id="1349421"/>
    <lineage>
        <taxon>Bacteria</taxon>
        <taxon>Pseudomonadati</taxon>
        <taxon>Bacteroidota</taxon>
        <taxon>Chitinophagia</taxon>
        <taxon>Chitinophagales</taxon>
        <taxon>Chitinophagaceae</taxon>
        <taxon>Flavihumibacter</taxon>
    </lineage>
</organism>
<proteinExistence type="predicted"/>
<comment type="caution">
    <text evidence="3">The sequence shown here is derived from an EMBL/GenBank/DDBJ whole genome shotgun (WGS) entry which is preliminary data.</text>
</comment>